<feature type="domain" description="ATP-grasp" evidence="2">
    <location>
        <begin position="148"/>
        <end position="369"/>
    </location>
</feature>
<evidence type="ECO:0000259" key="2">
    <source>
        <dbReference type="PROSITE" id="PS50975"/>
    </source>
</evidence>
<dbReference type="Pfam" id="PF18604">
    <property type="entry name" value="PreAtp-grasp"/>
    <property type="match status" value="1"/>
</dbReference>
<dbReference type="InterPro" id="IPR040754">
    <property type="entry name" value="PreAtp-grasp"/>
</dbReference>
<evidence type="ECO:0000313" key="3">
    <source>
        <dbReference type="EMBL" id="MBC6451315.1"/>
    </source>
</evidence>
<evidence type="ECO:0000256" key="1">
    <source>
        <dbReference type="PROSITE-ProRule" id="PRU00409"/>
    </source>
</evidence>
<comment type="caution">
    <text evidence="3">The sequence shown here is derived from an EMBL/GenBank/DDBJ whole genome shotgun (WGS) entry which is preliminary data.</text>
</comment>
<accession>A0ABR7LF20</accession>
<organism evidence="3 4">
    <name type="scientific">Actinokineospora xionganensis</name>
    <dbReference type="NCBI Taxonomy" id="2684470"/>
    <lineage>
        <taxon>Bacteria</taxon>
        <taxon>Bacillati</taxon>
        <taxon>Actinomycetota</taxon>
        <taxon>Actinomycetes</taxon>
        <taxon>Pseudonocardiales</taxon>
        <taxon>Pseudonocardiaceae</taxon>
        <taxon>Actinokineospora</taxon>
    </lineage>
</organism>
<dbReference type="InterPro" id="IPR011761">
    <property type="entry name" value="ATP-grasp"/>
</dbReference>
<gene>
    <name evidence="3" type="ORF">GPZ80_29560</name>
</gene>
<keyword evidence="4" id="KW-1185">Reference proteome</keyword>
<name>A0ABR7LF20_9PSEU</name>
<protein>
    <recommendedName>
        <fullName evidence="2">ATP-grasp domain-containing protein</fullName>
    </recommendedName>
</protein>
<dbReference type="Proteomes" id="UP000734823">
    <property type="component" value="Unassembled WGS sequence"/>
</dbReference>
<dbReference type="SUPFAM" id="SSF56059">
    <property type="entry name" value="Glutathione synthetase ATP-binding domain-like"/>
    <property type="match status" value="1"/>
</dbReference>
<dbReference type="Gene3D" id="3.30.470.20">
    <property type="entry name" value="ATP-grasp fold, B domain"/>
    <property type="match status" value="1"/>
</dbReference>
<dbReference type="RefSeq" id="WP_187224389.1">
    <property type="nucleotide sequence ID" value="NZ_JABVED010000027.1"/>
</dbReference>
<evidence type="ECO:0000313" key="4">
    <source>
        <dbReference type="Proteomes" id="UP000734823"/>
    </source>
</evidence>
<reference evidence="3 4" key="1">
    <citation type="submission" date="2020-06" db="EMBL/GenBank/DDBJ databases">
        <title>Actinokineospora xiongansis sp. nov., isolated from soil of Baiyangdian.</title>
        <authorList>
            <person name="Zhang X."/>
        </authorList>
    </citation>
    <scope>NUCLEOTIDE SEQUENCE [LARGE SCALE GENOMIC DNA]</scope>
    <source>
        <strain evidence="3 4">HBU206404</strain>
    </source>
</reference>
<proteinExistence type="predicted"/>
<dbReference type="PROSITE" id="PS50975">
    <property type="entry name" value="ATP_GRASP"/>
    <property type="match status" value="1"/>
</dbReference>
<dbReference type="EMBL" id="JABVED010000027">
    <property type="protein sequence ID" value="MBC6451315.1"/>
    <property type="molecule type" value="Genomic_DNA"/>
</dbReference>
<sequence length="465" mass="50105">MRILIGNHIDPAIRDRGDLRAWTQRIVWFAREGDLIVLCDEPDPQFFTYATSLTGAEPANLRVMVPPAGHHDGRLLDPESLTSPEFVRAVRDALGVGGLDQVEEIFALWPSAHVSRFAAALGIEDKFAGAGFFGQGGGELGNNKATFRALAAAAGVPIPAGAVCRSEREAVAATAALLDGAGAVVVKQAHNGAGVGNQLLLRDVSLASDHVGARHLHRLDGDSREAIEAYWRERWDWASAQNRFPVVIEEFAPEAVSVYSEHIAADDGTRPTEMGTLLYVGRRLSHQIVPLRGVTDSVRAQLRHGGALLAETYRALGYRGHLSADAIVTTDGRVVFTEVNAQVSGSLHIYQVIARRIVNTAAVPERSVVEYHVPPTWAVPDFDAFLTAVDELGCAYDPATRTGVIVSMPVIPLEVNRAQFVFCIAYATDTDRQAMFEKLDARFAAVPANAFSASDHVGVPRPPAS</sequence>
<keyword evidence="1" id="KW-0547">Nucleotide-binding</keyword>
<keyword evidence="1" id="KW-0067">ATP-binding</keyword>